<protein>
    <submittedName>
        <fullName evidence="1">Uncharacterized protein</fullName>
    </submittedName>
</protein>
<dbReference type="AlphaFoldDB" id="A0A0L0P9E3"/>
<name>A0A0L0P9E3_CANAR</name>
<accession>A0A0L0P9E3</accession>
<dbReference type="EMBL" id="LGST01000001">
    <property type="protein sequence ID" value="KNE02845.1"/>
    <property type="molecule type" value="Genomic_DNA"/>
</dbReference>
<organism evidence="1 2">
    <name type="scientific">Candidozyma auris</name>
    <name type="common">Yeast</name>
    <name type="synonym">Candida auris</name>
    <dbReference type="NCBI Taxonomy" id="498019"/>
    <lineage>
        <taxon>Eukaryota</taxon>
        <taxon>Fungi</taxon>
        <taxon>Dikarya</taxon>
        <taxon>Ascomycota</taxon>
        <taxon>Saccharomycotina</taxon>
        <taxon>Pichiomycetes</taxon>
        <taxon>Metschnikowiaceae</taxon>
        <taxon>Candidozyma</taxon>
    </lineage>
</organism>
<dbReference type="Proteomes" id="UP000037122">
    <property type="component" value="Unassembled WGS sequence"/>
</dbReference>
<dbReference type="VEuPathDB" id="FungiDB:QG37_00006"/>
<evidence type="ECO:0000313" key="1">
    <source>
        <dbReference type="EMBL" id="KNE02845.1"/>
    </source>
</evidence>
<dbReference type="VEuPathDB" id="FungiDB:B9J08_004093"/>
<evidence type="ECO:0000313" key="2">
    <source>
        <dbReference type="Proteomes" id="UP000037122"/>
    </source>
</evidence>
<reference evidence="2" key="1">
    <citation type="journal article" date="2015" name="BMC Genomics">
        <title>Draft genome of a commonly misdiagnosed multidrug resistant pathogen Candida auris.</title>
        <authorList>
            <person name="Chatterjee S."/>
            <person name="Alampalli S.V."/>
            <person name="Nageshan R.K."/>
            <person name="Chettiar S.T."/>
            <person name="Joshi S."/>
            <person name="Tatu U.S."/>
        </authorList>
    </citation>
    <scope>NUCLEOTIDE SEQUENCE [LARGE SCALE GENOMIC DNA]</scope>
    <source>
        <strain evidence="2">6684</strain>
    </source>
</reference>
<sequence>MSLAARTALYFKHMVSAKFIFTPAPINADEIRFISDSFAKLGTVEYFSVEKAKHTQPNLFGQNISVMLNPSLQFSQLDPLTGIDITVALSGEQLKLRQQRLHEKLRRIIGLPRYSYIENDKRFFAGDIQVPFKHTLLPNASHLSKQFRMSTSTIQTPFVFLEEGDKEAVTKSIRHNFQKYHKIQLVFVEDGLHGLHLLGGGALDTSVKVDDDMIVRTEEILDLEAMPNMRIARAKEKGFNGFFSKPKPEV</sequence>
<proteinExistence type="predicted"/>
<dbReference type="VEuPathDB" id="FungiDB:CJJ09_000008"/>
<dbReference type="VEuPathDB" id="FungiDB:CJI97_004161"/>
<dbReference type="VEuPathDB" id="FungiDB:CJI96_0002620"/>
<gene>
    <name evidence="1" type="ORF">QG37_00006</name>
</gene>
<comment type="caution">
    <text evidence="1">The sequence shown here is derived from an EMBL/GenBank/DDBJ whole genome shotgun (WGS) entry which is preliminary data.</text>
</comment>
<dbReference type="VEuPathDB" id="FungiDB:CJJ07_000844"/>